<dbReference type="GO" id="GO:0016787">
    <property type="term" value="F:hydrolase activity"/>
    <property type="evidence" value="ECO:0007669"/>
    <property type="project" value="UniProtKB-UniRule"/>
</dbReference>
<dbReference type="InterPro" id="IPR052580">
    <property type="entry name" value="Lipid_Hydrolase"/>
</dbReference>
<dbReference type="EMBL" id="WUUL01000011">
    <property type="protein sequence ID" value="MXQ55105.1"/>
    <property type="molecule type" value="Genomic_DNA"/>
</dbReference>
<dbReference type="PANTHER" id="PTHR46394">
    <property type="entry name" value="ANNEXIN"/>
    <property type="match status" value="1"/>
</dbReference>
<proteinExistence type="predicted"/>
<dbReference type="RefSeq" id="WP_160802450.1">
    <property type="nucleotide sequence ID" value="NZ_WUUL01000011.1"/>
</dbReference>
<dbReference type="CDD" id="cd07207">
    <property type="entry name" value="Pat_ExoU_VipD_like"/>
    <property type="match status" value="1"/>
</dbReference>
<dbReference type="PROSITE" id="PS51635">
    <property type="entry name" value="PNPLA"/>
    <property type="match status" value="1"/>
</dbReference>
<dbReference type="AlphaFoldDB" id="A0A6I4VYT0"/>
<evidence type="ECO:0000313" key="5">
    <source>
        <dbReference type="Proteomes" id="UP000430692"/>
    </source>
</evidence>
<feature type="short sequence motif" description="DGA/G" evidence="2">
    <location>
        <begin position="187"/>
        <end position="189"/>
    </location>
</feature>
<keyword evidence="2" id="KW-0378">Hydrolase</keyword>
<dbReference type="Pfam" id="PF01734">
    <property type="entry name" value="Patatin"/>
    <property type="match status" value="1"/>
</dbReference>
<dbReference type="Proteomes" id="UP000430692">
    <property type="component" value="Unassembled WGS sequence"/>
</dbReference>
<feature type="active site" description="Nucleophile" evidence="2">
    <location>
        <position position="38"/>
    </location>
</feature>
<keyword evidence="1 2" id="KW-0443">Lipid metabolism</keyword>
<comment type="caution">
    <text evidence="4">The sequence shown here is derived from an EMBL/GenBank/DDBJ whole genome shotgun (WGS) entry which is preliminary data.</text>
</comment>
<dbReference type="Gene3D" id="3.40.1090.10">
    <property type="entry name" value="Cytosolic phospholipase A2 catalytic domain"/>
    <property type="match status" value="2"/>
</dbReference>
<dbReference type="GO" id="GO:0016042">
    <property type="term" value="P:lipid catabolic process"/>
    <property type="evidence" value="ECO:0007669"/>
    <property type="project" value="UniProtKB-UniRule"/>
</dbReference>
<feature type="domain" description="PNPLA" evidence="3">
    <location>
        <begin position="5"/>
        <end position="200"/>
    </location>
</feature>
<gene>
    <name evidence="4" type="ORF">GSM42_15565</name>
</gene>
<dbReference type="InterPro" id="IPR002641">
    <property type="entry name" value="PNPLA_dom"/>
</dbReference>
<dbReference type="PANTHER" id="PTHR46394:SF1">
    <property type="entry name" value="PNPLA DOMAIN-CONTAINING PROTEIN"/>
    <property type="match status" value="1"/>
</dbReference>
<dbReference type="InterPro" id="IPR016035">
    <property type="entry name" value="Acyl_Trfase/lysoPLipase"/>
</dbReference>
<evidence type="ECO:0000313" key="4">
    <source>
        <dbReference type="EMBL" id="MXQ55105.1"/>
    </source>
</evidence>
<name>A0A6I4VYT0_9BACL</name>
<feature type="short sequence motif" description="GXGXXG" evidence="2">
    <location>
        <begin position="9"/>
        <end position="14"/>
    </location>
</feature>
<sequence>MWADAVFEGGGVKGIGLVGALCVAEEKGYKWKRVAGTSAGSILAALLAAGYSGQELYEIMIHKNFADFLAPTWYDYIPFLGPGARLWFKKGLHPTNRLEKWLENLLAQKGVHTFQDLEQKETKLHIIVSDITLENLLVFPQDLAAYGHDPSCFSVAKAVRMSCSIPFFFEPARLLNKEIKQNCYLVDGAVLSNYPIWLFDSDNPEWPTFGFRLTSDDPPTGHKIDSPVSMFKALFETMMDAHDNRNIREQDQVRTITVPALNVKITDFSIDIKKREALFQSGVTAGENFFKRFTFSSYLEMRSRVDLANESTKDPNKRRFTG</sequence>
<keyword evidence="5" id="KW-1185">Reference proteome</keyword>
<evidence type="ECO:0000256" key="2">
    <source>
        <dbReference type="PROSITE-ProRule" id="PRU01161"/>
    </source>
</evidence>
<reference evidence="4 5" key="1">
    <citation type="submission" date="2019-12" db="EMBL/GenBank/DDBJ databases">
        <title>Whole-genome analyses of novel actinobacteria.</title>
        <authorList>
            <person name="Sahin N."/>
            <person name="Saygin H."/>
        </authorList>
    </citation>
    <scope>NUCLEOTIDE SEQUENCE [LARGE SCALE GENOMIC DNA]</scope>
    <source>
        <strain evidence="4 5">KC615</strain>
    </source>
</reference>
<organism evidence="4 5">
    <name type="scientific">Shimazuella alba</name>
    <dbReference type="NCBI Taxonomy" id="2690964"/>
    <lineage>
        <taxon>Bacteria</taxon>
        <taxon>Bacillati</taxon>
        <taxon>Bacillota</taxon>
        <taxon>Bacilli</taxon>
        <taxon>Bacillales</taxon>
        <taxon>Thermoactinomycetaceae</taxon>
        <taxon>Shimazuella</taxon>
    </lineage>
</organism>
<feature type="active site" description="Proton acceptor" evidence="2">
    <location>
        <position position="187"/>
    </location>
</feature>
<evidence type="ECO:0000259" key="3">
    <source>
        <dbReference type="PROSITE" id="PS51635"/>
    </source>
</evidence>
<dbReference type="SUPFAM" id="SSF52151">
    <property type="entry name" value="FabD/lysophospholipase-like"/>
    <property type="match status" value="1"/>
</dbReference>
<accession>A0A6I4VYT0</accession>
<keyword evidence="2" id="KW-0442">Lipid degradation</keyword>
<feature type="short sequence motif" description="GXSXG" evidence="2">
    <location>
        <begin position="36"/>
        <end position="40"/>
    </location>
</feature>
<evidence type="ECO:0000256" key="1">
    <source>
        <dbReference type="ARBA" id="ARBA00023098"/>
    </source>
</evidence>
<protein>
    <submittedName>
        <fullName evidence="4">Phospholipase</fullName>
    </submittedName>
</protein>